<dbReference type="RefSeq" id="WP_283927801.1">
    <property type="nucleotide sequence ID" value="NZ_CP126084.1"/>
</dbReference>
<reference evidence="1" key="1">
    <citation type="submission" date="2023-05" db="EMBL/GenBank/DDBJ databases">
        <title>Comparative genomics of Bacillaceae isolates and their secondary metabolite potential.</title>
        <authorList>
            <person name="Song L."/>
            <person name="Nielsen L.J."/>
            <person name="Mohite O."/>
            <person name="Xu X."/>
            <person name="Weber T."/>
            <person name="Kovacs A.T."/>
        </authorList>
    </citation>
    <scope>NUCLEOTIDE SEQUENCE</scope>
    <source>
        <strain evidence="1">B2_4</strain>
    </source>
</reference>
<dbReference type="Proteomes" id="UP001177943">
    <property type="component" value="Chromosome"/>
</dbReference>
<gene>
    <name evidence="1" type="ORF">QNH46_09030</name>
</gene>
<evidence type="ECO:0000313" key="2">
    <source>
        <dbReference type="Proteomes" id="UP001177943"/>
    </source>
</evidence>
<name>A0AA95L225_9BACL</name>
<dbReference type="SUPFAM" id="SSF51182">
    <property type="entry name" value="RmlC-like cupins"/>
    <property type="match status" value="1"/>
</dbReference>
<organism evidence="1 2">
    <name type="scientific">Paenibacillus woosongensis</name>
    <dbReference type="NCBI Taxonomy" id="307580"/>
    <lineage>
        <taxon>Bacteria</taxon>
        <taxon>Bacillati</taxon>
        <taxon>Bacillota</taxon>
        <taxon>Bacilli</taxon>
        <taxon>Bacillales</taxon>
        <taxon>Paenibacillaceae</taxon>
        <taxon>Paenibacillus</taxon>
    </lineage>
</organism>
<protein>
    <submittedName>
        <fullName evidence="1">Uncharacterized protein</fullName>
    </submittedName>
</protein>
<accession>A0AA95L225</accession>
<proteinExistence type="predicted"/>
<dbReference type="KEGG" id="pwn:QNH46_09030"/>
<dbReference type="AlphaFoldDB" id="A0AA95L225"/>
<dbReference type="InterPro" id="IPR011051">
    <property type="entry name" value="RmlC_Cupin_sf"/>
</dbReference>
<sequence>MFNNLTEVKSWIANNYNDTNKILEQTKAILEPISSKEQILLLLNSLLEDPQMLLEISKRSYTHINGFDKIVLIESKSPEYKIRLHIWWPEYKISHIEHIHNHPWDFSSRVLTGELTFQTFSSQNGTGESLHYYRTFPPNPGESGHILRKMGTQTLQLMFDTTITSGSFYTMSKKIKHRVLKSSQSVNSTLIFQGPFGEGISDLFCDKEFSGSEKVPLDFFDVDILKYKIRKYITFLLAS</sequence>
<evidence type="ECO:0000313" key="1">
    <source>
        <dbReference type="EMBL" id="WHX50769.1"/>
    </source>
</evidence>
<dbReference type="EMBL" id="CP126084">
    <property type="protein sequence ID" value="WHX50769.1"/>
    <property type="molecule type" value="Genomic_DNA"/>
</dbReference>